<feature type="chain" id="PRO_5002255977" description="Ecp2 effector protein domain-containing protein" evidence="1">
    <location>
        <begin position="20"/>
        <end position="178"/>
    </location>
</feature>
<dbReference type="Proteomes" id="UP000053342">
    <property type="component" value="Unassembled WGS sequence"/>
</dbReference>
<sequence length="178" mass="19273">MKPIIIILVLLAFAMFTEAYVVSTGTKNLDLDKDQTAQNASASTAQLQLNIDPDITNPNCSGIYPANLNVKYAPDPFYLSDACRDVLTWLGGNDGKQNVDIVWTCPGQKTAGTGDRNTYVILNTASNIVFSGSGGNQQVGAYMEIHRLSDGFFATAAVYLQAKTDPADNRATFQFIFC</sequence>
<dbReference type="HOGENOM" id="CLU_099911_0_0_1"/>
<organism evidence="2 3">
    <name type="scientific">Exophiala oligosperma</name>
    <dbReference type="NCBI Taxonomy" id="215243"/>
    <lineage>
        <taxon>Eukaryota</taxon>
        <taxon>Fungi</taxon>
        <taxon>Dikarya</taxon>
        <taxon>Ascomycota</taxon>
        <taxon>Pezizomycotina</taxon>
        <taxon>Eurotiomycetes</taxon>
        <taxon>Chaetothyriomycetidae</taxon>
        <taxon>Chaetothyriales</taxon>
        <taxon>Herpotrichiellaceae</taxon>
        <taxon>Exophiala</taxon>
    </lineage>
</organism>
<evidence type="ECO:0000313" key="3">
    <source>
        <dbReference type="Proteomes" id="UP000053342"/>
    </source>
</evidence>
<evidence type="ECO:0000256" key="1">
    <source>
        <dbReference type="SAM" id="SignalP"/>
    </source>
</evidence>
<keyword evidence="1" id="KW-0732">Signal</keyword>
<dbReference type="OrthoDB" id="1739576at2759"/>
<reference evidence="2 3" key="1">
    <citation type="submission" date="2015-01" db="EMBL/GenBank/DDBJ databases">
        <title>The Genome Sequence of Exophiala oligosperma CBS72588.</title>
        <authorList>
            <consortium name="The Broad Institute Genomics Platform"/>
            <person name="Cuomo C."/>
            <person name="de Hoog S."/>
            <person name="Gorbushina A."/>
            <person name="Stielow B."/>
            <person name="Teixiera M."/>
            <person name="Abouelleil A."/>
            <person name="Chapman S.B."/>
            <person name="Priest M."/>
            <person name="Young S.K."/>
            <person name="Wortman J."/>
            <person name="Nusbaum C."/>
            <person name="Birren B."/>
        </authorList>
    </citation>
    <scope>NUCLEOTIDE SEQUENCE [LARGE SCALE GENOMIC DNA]</scope>
    <source>
        <strain evidence="2 3">CBS 72588</strain>
    </source>
</reference>
<dbReference type="EMBL" id="KN847335">
    <property type="protein sequence ID" value="KIW44188.1"/>
    <property type="molecule type" value="Genomic_DNA"/>
</dbReference>
<keyword evidence="3" id="KW-1185">Reference proteome</keyword>
<evidence type="ECO:0000313" key="2">
    <source>
        <dbReference type="EMBL" id="KIW44188.1"/>
    </source>
</evidence>
<dbReference type="AlphaFoldDB" id="A0A0D2DMK2"/>
<accession>A0A0D2DMK2</accession>
<gene>
    <name evidence="2" type="ORF">PV06_05218</name>
</gene>
<evidence type="ECO:0008006" key="4">
    <source>
        <dbReference type="Google" id="ProtNLM"/>
    </source>
</evidence>
<dbReference type="VEuPathDB" id="FungiDB:PV06_05218"/>
<dbReference type="RefSeq" id="XP_016264404.1">
    <property type="nucleotide sequence ID" value="XM_016406198.1"/>
</dbReference>
<proteinExistence type="predicted"/>
<protein>
    <recommendedName>
        <fullName evidence="4">Ecp2 effector protein domain-containing protein</fullName>
    </recommendedName>
</protein>
<name>A0A0D2DMK2_9EURO</name>
<feature type="signal peptide" evidence="1">
    <location>
        <begin position="1"/>
        <end position="19"/>
    </location>
</feature>
<dbReference type="GeneID" id="27357292"/>